<feature type="domain" description="J" evidence="2">
    <location>
        <begin position="66"/>
        <end position="130"/>
    </location>
</feature>
<feature type="compositionally biased region" description="Basic residues" evidence="1">
    <location>
        <begin position="305"/>
        <end position="315"/>
    </location>
</feature>
<accession>A0A1J3FAI9</accession>
<feature type="compositionally biased region" description="Basic and acidic residues" evidence="1">
    <location>
        <begin position="749"/>
        <end position="760"/>
    </location>
</feature>
<evidence type="ECO:0000259" key="2">
    <source>
        <dbReference type="PROSITE" id="PS50076"/>
    </source>
</evidence>
<feature type="compositionally biased region" description="Basic and acidic residues" evidence="1">
    <location>
        <begin position="378"/>
        <end position="392"/>
    </location>
</feature>
<dbReference type="CDD" id="cd06257">
    <property type="entry name" value="DnaJ"/>
    <property type="match status" value="1"/>
</dbReference>
<gene>
    <name evidence="3" type="ORF">LC_TR8856_c0_g1_i1_g.30885</name>
</gene>
<feature type="compositionally biased region" description="Polar residues" evidence="1">
    <location>
        <begin position="786"/>
        <end position="795"/>
    </location>
</feature>
<proteinExistence type="predicted"/>
<name>A0A1J3FAI9_NOCCA</name>
<feature type="compositionally biased region" description="Basic and acidic residues" evidence="1">
    <location>
        <begin position="332"/>
        <end position="343"/>
    </location>
</feature>
<evidence type="ECO:0000256" key="1">
    <source>
        <dbReference type="SAM" id="MobiDB-lite"/>
    </source>
</evidence>
<sequence>MDCNKEEASRAKQLAEEKMIAGDFVGAQKLLTKAQRLFPSLENLPQMIATCDVHSSAAEKIKGLDNWFAILQVQPYADADSIKKQFRKLALLLHPDKNQFAGAEAAFKLVGEAKRLLSDPAKRSQYDIRYRSHSMAASRQSNIASGYTFWTCCKHCGHRCKYLREFMNTAMFCSICRKSYIAFNIGHDGIPPAKQFQDQGKPQQTASTGAEPEISAAEMDKNGTFEGKLNKKNQENRKRGSGDRKPKKDESCTENDTEEGKPLKGETCVNISAEIPTADVLKPQPEVKEEETSSAKSMPDLSALKKNRAAKKRRKTVEEPSKIFEFDSSDVAEAKTDTNECSKRKSSRKKPQVSYADGGDFVSPPTKKTKSGCESESDSNKKQTTDDKKSSELADSGVSPASSHAYKGKAKINVNSVNEDTLSAENKESEGCDGNGEDAILSNKSDKVEKVNEANENPNTLDIPDPEFNVFEAERKTENFAVNQVWSICDSIDGMPRKYARVRKVLNAEFKLRITCLEPVRGKCGESIPVGCGKFKNGKTKVVEERSIFSGQMLHSSGNKTVIIYPRKGEIWALFREWKEEWNTSLTKHKLPYKYDIVEVVNDFSDDLGIGVAYLGKCKGHLSQFHREAQDGVLQNQFCAQEIFRFSHKIPAVKMTEEEKEGVQAYSYKLDTAALPKDISYVDVVDIEMDGDGPSPEAPEVEVKAKPVSETSLSPRKRRKSDVDNGVCSNLGEVEGGTSRSHDSSSSQVDEKKTPNESIKKVFKLRKSPRLQTIPSQERDEKKSGKQGNKMNTPKKTAKGLVTDSLGKRKSPNGIHQPSENQEGESSKKQGRNGELPLLSKENDLATQLDGSTNDSPVMTPGSASCKTPQRNAFDFESQRSQDKLQVNQIWAIYSEDKGMLPTEYVKIQQIGTKPELTLRVTHMELPPSTETMTRPASCGDFKLKRGKPSILPSGRLSQKVNPVPAIEKIVKIYPRKGEVWALYKKCDRTREEYDIVEVVDDYCAGKEIAKAVALTAKDSDSLLYGKQESNAGFIDIPKSEMSRFSHQIPAVRHQKRSTRRVQGVGYWELDPRAIPGRTIVLD</sequence>
<dbReference type="EMBL" id="GEVK01011709">
    <property type="protein sequence ID" value="JAU41123.1"/>
    <property type="molecule type" value="Transcribed_RNA"/>
</dbReference>
<dbReference type="InterPro" id="IPR024593">
    <property type="entry name" value="DUF3444"/>
</dbReference>
<dbReference type="PANTHER" id="PTHR45089:SF41">
    <property type="entry name" value="DNAJ HEAT SHOCK N-TERMINAL DOMAIN-CONTAINING PROTEIN"/>
    <property type="match status" value="1"/>
</dbReference>
<protein>
    <submittedName>
        <fullName evidence="3">DnaJ-like protein subfamily B member 14</fullName>
    </submittedName>
</protein>
<feature type="region of interest" description="Disordered" evidence="1">
    <location>
        <begin position="193"/>
        <end position="412"/>
    </location>
</feature>
<dbReference type="InterPro" id="IPR036869">
    <property type="entry name" value="J_dom_sf"/>
</dbReference>
<feature type="compositionally biased region" description="Basic and acidic residues" evidence="1">
    <location>
        <begin position="218"/>
        <end position="251"/>
    </location>
</feature>
<feature type="region of interest" description="Disordered" evidence="1">
    <location>
        <begin position="847"/>
        <end position="869"/>
    </location>
</feature>
<dbReference type="InterPro" id="IPR001623">
    <property type="entry name" value="DnaJ_domain"/>
</dbReference>
<dbReference type="SMART" id="SM00271">
    <property type="entry name" value="DnaJ"/>
    <property type="match status" value="1"/>
</dbReference>
<dbReference type="SUPFAM" id="SSF46565">
    <property type="entry name" value="Chaperone J-domain"/>
    <property type="match status" value="1"/>
</dbReference>
<feature type="region of interest" description="Disordered" evidence="1">
    <location>
        <begin position="687"/>
        <end position="835"/>
    </location>
</feature>
<feature type="compositionally biased region" description="Basic and acidic residues" evidence="1">
    <location>
        <begin position="316"/>
        <end position="325"/>
    </location>
</feature>
<dbReference type="Pfam" id="PF00226">
    <property type="entry name" value="DnaJ"/>
    <property type="match status" value="1"/>
</dbReference>
<evidence type="ECO:0000313" key="3">
    <source>
        <dbReference type="EMBL" id="JAU41123.1"/>
    </source>
</evidence>
<organism evidence="3">
    <name type="scientific">Noccaea caerulescens</name>
    <name type="common">Alpine penny-cress</name>
    <name type="synonym">Thlaspi caerulescens</name>
    <dbReference type="NCBI Taxonomy" id="107243"/>
    <lineage>
        <taxon>Eukaryota</taxon>
        <taxon>Viridiplantae</taxon>
        <taxon>Streptophyta</taxon>
        <taxon>Embryophyta</taxon>
        <taxon>Tracheophyta</taxon>
        <taxon>Spermatophyta</taxon>
        <taxon>Magnoliopsida</taxon>
        <taxon>eudicotyledons</taxon>
        <taxon>Gunneridae</taxon>
        <taxon>Pentapetalae</taxon>
        <taxon>rosids</taxon>
        <taxon>malvids</taxon>
        <taxon>Brassicales</taxon>
        <taxon>Brassicaceae</taxon>
        <taxon>Coluteocarpeae</taxon>
        <taxon>Noccaea</taxon>
    </lineage>
</organism>
<feature type="compositionally biased region" description="Polar residues" evidence="1">
    <location>
        <begin position="196"/>
        <end position="208"/>
    </location>
</feature>
<dbReference type="Pfam" id="PF11926">
    <property type="entry name" value="DUF3444"/>
    <property type="match status" value="2"/>
</dbReference>
<reference evidence="3" key="1">
    <citation type="submission" date="2016-07" db="EMBL/GenBank/DDBJ databases">
        <title>De novo transcriptome assembly of four accessions of the metal hyperaccumulator plant Noccaea caerulescens.</title>
        <authorList>
            <person name="Blande D."/>
            <person name="Halimaa P."/>
            <person name="Tervahauta A.I."/>
            <person name="Aarts M.G."/>
            <person name="Karenlampi S.O."/>
        </authorList>
    </citation>
    <scope>NUCLEOTIDE SEQUENCE</scope>
</reference>
<dbReference type="PRINTS" id="PR00625">
    <property type="entry name" value="JDOMAIN"/>
</dbReference>
<dbReference type="AlphaFoldDB" id="A0A1J3FAI9"/>
<dbReference type="PROSITE" id="PS50076">
    <property type="entry name" value="DNAJ_2"/>
    <property type="match status" value="1"/>
</dbReference>
<dbReference type="PANTHER" id="PTHR45089">
    <property type="entry name" value="DNAJ HEAT SHOCK AMINO-TERMINAL DOMAIN PROTEIN-RELATED"/>
    <property type="match status" value="1"/>
</dbReference>
<dbReference type="Gene3D" id="1.10.287.110">
    <property type="entry name" value="DnaJ domain"/>
    <property type="match status" value="1"/>
</dbReference>